<feature type="region of interest" description="Disordered" evidence="1">
    <location>
        <begin position="26"/>
        <end position="57"/>
    </location>
</feature>
<dbReference type="AlphaFoldDB" id="A0A9P3H4H0"/>
<dbReference type="Proteomes" id="UP000827284">
    <property type="component" value="Unassembled WGS sequence"/>
</dbReference>
<dbReference type="InterPro" id="IPR010482">
    <property type="entry name" value="TECPR1-like_DysF"/>
</dbReference>
<dbReference type="Pfam" id="PF06398">
    <property type="entry name" value="Pex24p"/>
    <property type="match status" value="1"/>
</dbReference>
<comment type="caution">
    <text evidence="3">The sequence shown here is derived from an EMBL/GenBank/DDBJ whole genome shotgun (WGS) entry which is preliminary data.</text>
</comment>
<reference evidence="3" key="2">
    <citation type="journal article" date="2022" name="Microbiol. Resour. Announc.">
        <title>Whole-Genome Sequence of Entomortierella parvispora E1425, a Mucoromycotan Fungus Associated with Burkholderiaceae-Related Endosymbiotic Bacteria.</title>
        <authorList>
            <person name="Herlambang A."/>
            <person name="Guo Y."/>
            <person name="Takashima Y."/>
            <person name="Narisawa K."/>
            <person name="Ohta H."/>
            <person name="Nishizawa T."/>
        </authorList>
    </citation>
    <scope>NUCLEOTIDE SEQUENCE</scope>
    <source>
        <strain evidence="3">E1425</strain>
    </source>
</reference>
<dbReference type="GO" id="GO:0005778">
    <property type="term" value="C:peroxisomal membrane"/>
    <property type="evidence" value="ECO:0007669"/>
    <property type="project" value="UniProtKB-ARBA"/>
</dbReference>
<organism evidence="3 4">
    <name type="scientific">Entomortierella parvispora</name>
    <dbReference type="NCBI Taxonomy" id="205924"/>
    <lineage>
        <taxon>Eukaryota</taxon>
        <taxon>Fungi</taxon>
        <taxon>Fungi incertae sedis</taxon>
        <taxon>Mucoromycota</taxon>
        <taxon>Mortierellomycotina</taxon>
        <taxon>Mortierellomycetes</taxon>
        <taxon>Mortierellales</taxon>
        <taxon>Mortierellaceae</taxon>
        <taxon>Entomortierella</taxon>
    </lineage>
</organism>
<feature type="compositionally biased region" description="Polar residues" evidence="1">
    <location>
        <begin position="137"/>
        <end position="156"/>
    </location>
</feature>
<evidence type="ECO:0000256" key="1">
    <source>
        <dbReference type="SAM" id="MobiDB-lite"/>
    </source>
</evidence>
<evidence type="ECO:0000313" key="4">
    <source>
        <dbReference type="Proteomes" id="UP000827284"/>
    </source>
</evidence>
<feature type="region of interest" description="Disordered" evidence="1">
    <location>
        <begin position="123"/>
        <end position="221"/>
    </location>
</feature>
<evidence type="ECO:0000313" key="3">
    <source>
        <dbReference type="EMBL" id="GJJ69583.1"/>
    </source>
</evidence>
<dbReference type="SMART" id="SM00694">
    <property type="entry name" value="DysFC"/>
    <property type="match status" value="1"/>
</dbReference>
<feature type="domain" description="Peroxin/Ferlin" evidence="2">
    <location>
        <begin position="302"/>
        <end position="337"/>
    </location>
</feature>
<reference evidence="3" key="1">
    <citation type="submission" date="2021-11" db="EMBL/GenBank/DDBJ databases">
        <authorList>
            <person name="Herlambang A."/>
            <person name="Guo Y."/>
            <person name="Takashima Y."/>
            <person name="Nishizawa T."/>
        </authorList>
    </citation>
    <scope>NUCLEOTIDE SEQUENCE</scope>
    <source>
        <strain evidence="3">E1425</strain>
    </source>
</reference>
<dbReference type="EMBL" id="BQFW01000002">
    <property type="protein sequence ID" value="GJJ69583.1"/>
    <property type="molecule type" value="Genomic_DNA"/>
</dbReference>
<feature type="region of interest" description="Disordered" evidence="1">
    <location>
        <begin position="375"/>
        <end position="401"/>
    </location>
</feature>
<dbReference type="InterPro" id="IPR006614">
    <property type="entry name" value="Peroxin/Ferlin"/>
</dbReference>
<evidence type="ECO:0000259" key="2">
    <source>
        <dbReference type="SMART" id="SM00694"/>
    </source>
</evidence>
<protein>
    <recommendedName>
        <fullName evidence="2">Peroxin/Ferlin domain-containing protein</fullName>
    </recommendedName>
</protein>
<sequence length="505" mass="56703">MSTPITAGMSSDSSKQDVLQLEISRTETASATEGILRSRDLDTEHGSHQHVSGRGSVDKAIAGATTTSAANPTDAVTSAFEIIQLSGEEARAEQERAAEKIRLKTRPMTKFNTIRRNINQALHHDEPGSGLEPSEAANLQSQTVSPEISYESSDFNLQEDPASGLPVDHTTANDHQQPPLSDQEEDATPKKDSKLISIEPPRLVDAETAPGDSRYFQGPKDPPPEGDFVYDFLYQHERGAFFLGTPNFSSKSLLPVDPDEWTNSNFETSAMDVSDFEVPDPSWEWVHKSWLVDMTGDVDEDGWEYAMTFHGSPWHGNYEVFRSFARRRRWLRLRKRKGKTLGKPERLPGRSYPESINSATWSKLDISRYLDQPSPFPDGEIEDKSSMKKAPSSMAGPSNLSVPAPYRKPVDLYKIMKKGRSDREKLAYLAQYVVRYPGETDDIDQRLEKYLNLLDYETSRREFLSVMSAYGRKESLAHGADQLQFYSDQRLLSSAKVVSPSRMHS</sequence>
<accession>A0A9P3H4H0</accession>
<feature type="compositionally biased region" description="Basic and acidic residues" evidence="1">
    <location>
        <begin position="36"/>
        <end position="47"/>
    </location>
</feature>
<dbReference type="GO" id="GO:0007031">
    <property type="term" value="P:peroxisome organization"/>
    <property type="evidence" value="ECO:0007669"/>
    <property type="project" value="UniProtKB-ARBA"/>
</dbReference>
<keyword evidence="4" id="KW-1185">Reference proteome</keyword>
<dbReference type="OrthoDB" id="72441at2759"/>
<gene>
    <name evidence="3" type="ORF">EMPS_01930</name>
</gene>
<proteinExistence type="predicted"/>
<name>A0A9P3H4H0_9FUNG</name>